<evidence type="ECO:0000313" key="3">
    <source>
        <dbReference type="Proteomes" id="UP000009309"/>
    </source>
</evidence>
<keyword evidence="3" id="KW-1185">Reference proteome</keyword>
<evidence type="ECO:0008006" key="4">
    <source>
        <dbReference type="Google" id="ProtNLM"/>
    </source>
</evidence>
<dbReference type="Proteomes" id="UP000009309">
    <property type="component" value="Unassembled WGS sequence"/>
</dbReference>
<dbReference type="AlphaFoldDB" id="I2GBM1"/>
<name>I2GBM1_9BACT</name>
<feature type="signal peptide" evidence="1">
    <location>
        <begin position="1"/>
        <end position="21"/>
    </location>
</feature>
<accession>I2GBM1</accession>
<feature type="chain" id="PRO_5003659227" description="DUF3575 domain-containing protein" evidence="1">
    <location>
        <begin position="22"/>
        <end position="200"/>
    </location>
</feature>
<protein>
    <recommendedName>
        <fullName evidence="4">DUF3575 domain-containing protein</fullName>
    </recommendedName>
</protein>
<evidence type="ECO:0000313" key="2">
    <source>
        <dbReference type="EMBL" id="CCH51295.1"/>
    </source>
</evidence>
<dbReference type="RefSeq" id="WP_009279883.1">
    <property type="nucleotide sequence ID" value="NZ_CAIT01000004.1"/>
</dbReference>
<proteinExistence type="predicted"/>
<reference evidence="2 3" key="1">
    <citation type="journal article" date="2012" name="J. Bacteriol.">
        <title>Genome Sequence of the Filamentous Bacterium Fibrisoma limi BUZ 3T.</title>
        <authorList>
            <person name="Filippini M."/>
            <person name="Qi W."/>
            <person name="Jaenicke S."/>
            <person name="Goesmann A."/>
            <person name="Smits T.H."/>
            <person name="Bagheri H.C."/>
        </authorList>
    </citation>
    <scope>NUCLEOTIDE SEQUENCE [LARGE SCALE GENOMIC DNA]</scope>
    <source>
        <strain evidence="3">BUZ 3T</strain>
    </source>
</reference>
<dbReference type="STRING" id="1185876.BN8_00212"/>
<sequence length="200" mass="22132">MKKTVLIFSWLAALSTSVGHGQTLSKEPIQSGHTNWPLMVSVQFHSLALPFQDVKAAFSNVGLALGTDYRYNQRGNLIQSFQAGYYRNRYAGDGLFIFTQAGYRPHFGRVYADLKAGVGWNYTVHPNTTLTLKEGQWQTTGRSGKGLLMVPLGLSIGYNENSLVSPFVGYQFFALAGYNPSVPVVPNQLLQAGARIRFNY</sequence>
<dbReference type="OrthoDB" id="821990at2"/>
<evidence type="ECO:0000256" key="1">
    <source>
        <dbReference type="SAM" id="SignalP"/>
    </source>
</evidence>
<keyword evidence="1" id="KW-0732">Signal</keyword>
<gene>
    <name evidence="2" type="ORF">BN8_00212</name>
</gene>
<organism evidence="2 3">
    <name type="scientific">Fibrisoma limi BUZ 3</name>
    <dbReference type="NCBI Taxonomy" id="1185876"/>
    <lineage>
        <taxon>Bacteria</taxon>
        <taxon>Pseudomonadati</taxon>
        <taxon>Bacteroidota</taxon>
        <taxon>Cytophagia</taxon>
        <taxon>Cytophagales</taxon>
        <taxon>Spirosomataceae</taxon>
        <taxon>Fibrisoma</taxon>
    </lineage>
</organism>
<dbReference type="EMBL" id="CAIT01000004">
    <property type="protein sequence ID" value="CCH51295.1"/>
    <property type="molecule type" value="Genomic_DNA"/>
</dbReference>
<dbReference type="eggNOG" id="ENOG5032TU6">
    <property type="taxonomic scope" value="Bacteria"/>
</dbReference>
<comment type="caution">
    <text evidence="2">The sequence shown here is derived from an EMBL/GenBank/DDBJ whole genome shotgun (WGS) entry which is preliminary data.</text>
</comment>